<proteinExistence type="predicted"/>
<evidence type="ECO:0000256" key="1">
    <source>
        <dbReference type="SAM" id="Phobius"/>
    </source>
</evidence>
<dbReference type="RefSeq" id="WP_048377910.1">
    <property type="nucleotide sequence ID" value="NZ_FNRS01000001.1"/>
</dbReference>
<feature type="transmembrane region" description="Helical" evidence="1">
    <location>
        <begin position="102"/>
        <end position="122"/>
    </location>
</feature>
<dbReference type="Pfam" id="PF09842">
    <property type="entry name" value="DUF2069"/>
    <property type="match status" value="1"/>
</dbReference>
<dbReference type="OrthoDB" id="5738125at2"/>
<sequence>MAKKPKVLPSVEWLEPRVRLMRVLSLACFFGLIGLLCVYYLVFANLHGARPWVILLIELVPLMLLVPGMLKGSPRGHSFTCYVVNLYLLKGALAAFDSNRQLFGLLEIAASVAVFVSAMLFVRWRYQLDRRLAGEGTSRASAQ</sequence>
<evidence type="ECO:0000313" key="2">
    <source>
        <dbReference type="EMBL" id="KMM86522.1"/>
    </source>
</evidence>
<dbReference type="InterPro" id="IPR018643">
    <property type="entry name" value="DUF2069_membrane"/>
</dbReference>
<keyword evidence="1" id="KW-1133">Transmembrane helix</keyword>
<feature type="transmembrane region" description="Helical" evidence="1">
    <location>
        <begin position="20"/>
        <end position="43"/>
    </location>
</feature>
<organism evidence="2 4">
    <name type="scientific">Pseudomonas taetrolens</name>
    <dbReference type="NCBI Taxonomy" id="47884"/>
    <lineage>
        <taxon>Bacteria</taxon>
        <taxon>Pseudomonadati</taxon>
        <taxon>Pseudomonadota</taxon>
        <taxon>Gammaproteobacteria</taxon>
        <taxon>Pseudomonadales</taxon>
        <taxon>Pseudomonadaceae</taxon>
        <taxon>Pseudomonas</taxon>
    </lineage>
</organism>
<dbReference type="AlphaFoldDB" id="A0A0J6JRW3"/>
<dbReference type="STRING" id="47884.SAMN04490203_1207"/>
<dbReference type="EMBL" id="FNRS01000001">
    <property type="protein sequence ID" value="SEB80514.1"/>
    <property type="molecule type" value="Genomic_DNA"/>
</dbReference>
<keyword evidence="1" id="KW-0472">Membrane</keyword>
<gene>
    <name evidence="3" type="ORF">SAMN04490203_1207</name>
    <name evidence="2" type="ORF">TU78_00595</name>
</gene>
<dbReference type="Proteomes" id="UP000036395">
    <property type="component" value="Unassembled WGS sequence"/>
</dbReference>
<dbReference type="PATRIC" id="fig|47884.3.peg.513"/>
<protein>
    <submittedName>
        <fullName evidence="2 3">Membrane protein</fullName>
    </submittedName>
</protein>
<dbReference type="EMBL" id="JYLA01000001">
    <property type="protein sequence ID" value="KMM86522.1"/>
    <property type="molecule type" value="Genomic_DNA"/>
</dbReference>
<comment type="caution">
    <text evidence="2">The sequence shown here is derived from an EMBL/GenBank/DDBJ whole genome shotgun (WGS) entry which is preliminary data.</text>
</comment>
<keyword evidence="5" id="KW-1185">Reference proteome</keyword>
<reference evidence="3 5" key="2">
    <citation type="submission" date="2016-10" db="EMBL/GenBank/DDBJ databases">
        <authorList>
            <person name="Varghese N."/>
            <person name="Submissions S."/>
        </authorList>
    </citation>
    <scope>NUCLEOTIDE SEQUENCE [LARGE SCALE GENOMIC DNA]</scope>
    <source>
        <strain evidence="3 5">BS3652</strain>
    </source>
</reference>
<reference evidence="2 4" key="1">
    <citation type="submission" date="2015-02" db="EMBL/GenBank/DDBJ databases">
        <title>Pseudomonas helleri sp. nov. and Pseudomonas weihenstephanensis sp. nov., isolated from raw cows milk.</title>
        <authorList>
            <person name="von Neubeck M."/>
            <person name="Huptas C."/>
            <person name="Wenning M."/>
            <person name="Scherer S."/>
        </authorList>
    </citation>
    <scope>NUCLEOTIDE SEQUENCE [LARGE SCALE GENOMIC DNA]</scope>
    <source>
        <strain evidence="2 4">DSM 21104</strain>
    </source>
</reference>
<name>A0A0J6JRW3_PSETA</name>
<accession>A0A0J6JRW3</accession>
<dbReference type="Proteomes" id="UP000183155">
    <property type="component" value="Unassembled WGS sequence"/>
</dbReference>
<evidence type="ECO:0000313" key="3">
    <source>
        <dbReference type="EMBL" id="SEB80514.1"/>
    </source>
</evidence>
<evidence type="ECO:0000313" key="5">
    <source>
        <dbReference type="Proteomes" id="UP000183155"/>
    </source>
</evidence>
<feature type="transmembrane region" description="Helical" evidence="1">
    <location>
        <begin position="49"/>
        <end position="67"/>
    </location>
</feature>
<keyword evidence="1" id="KW-0812">Transmembrane</keyword>
<evidence type="ECO:0000313" key="4">
    <source>
        <dbReference type="Proteomes" id="UP000036395"/>
    </source>
</evidence>